<dbReference type="AlphaFoldDB" id="A0A7R9IMD3"/>
<evidence type="ECO:0000313" key="1">
    <source>
        <dbReference type="EMBL" id="CAD7461100.1"/>
    </source>
</evidence>
<name>A0A7R9IMD3_9NEOP</name>
<sequence>MENNIFAMARRRLATGRRFLTSYKRDRGKPCLEQTTLITPDRDSNLDLPVIGSLVYCESNALDHAAIEAANPSVGGLNLAQGSQRDFRKAEDLVYPSLSVVMVHFPVVTGESLRWLGDWREGDNMEMRRTDRGLSGGIYRTKLLEVIGTRPGKGLEVW</sequence>
<accession>A0A7R9IMD3</accession>
<dbReference type="EMBL" id="OE004385">
    <property type="protein sequence ID" value="CAD7461100.1"/>
    <property type="molecule type" value="Genomic_DNA"/>
</dbReference>
<gene>
    <name evidence="1" type="ORF">TTEB3V08_LOCUS9013</name>
</gene>
<organism evidence="1">
    <name type="scientific">Timema tahoe</name>
    <dbReference type="NCBI Taxonomy" id="61484"/>
    <lineage>
        <taxon>Eukaryota</taxon>
        <taxon>Metazoa</taxon>
        <taxon>Ecdysozoa</taxon>
        <taxon>Arthropoda</taxon>
        <taxon>Hexapoda</taxon>
        <taxon>Insecta</taxon>
        <taxon>Pterygota</taxon>
        <taxon>Neoptera</taxon>
        <taxon>Polyneoptera</taxon>
        <taxon>Phasmatodea</taxon>
        <taxon>Timematodea</taxon>
        <taxon>Timematoidea</taxon>
        <taxon>Timematidae</taxon>
        <taxon>Timema</taxon>
    </lineage>
</organism>
<protein>
    <submittedName>
        <fullName evidence="1">Uncharacterized protein</fullName>
    </submittedName>
</protein>
<proteinExistence type="predicted"/>
<reference evidence="1" key="1">
    <citation type="submission" date="2020-11" db="EMBL/GenBank/DDBJ databases">
        <authorList>
            <person name="Tran Van P."/>
        </authorList>
    </citation>
    <scope>NUCLEOTIDE SEQUENCE</scope>
</reference>